<keyword evidence="11" id="KW-0862">Zinc</keyword>
<evidence type="ECO:0000256" key="5">
    <source>
        <dbReference type="ARBA" id="ARBA00005988"/>
    </source>
</evidence>
<name>A0A7K9XCC4_9GRUI</name>
<keyword evidence="12" id="KW-0482">Metalloprotease</keyword>
<evidence type="ECO:0000256" key="8">
    <source>
        <dbReference type="ARBA" id="ARBA00022670"/>
    </source>
</evidence>
<comment type="similarity">
    <text evidence="5 19">Belongs to the peptidase M14 family.</text>
</comment>
<evidence type="ECO:0000256" key="4">
    <source>
        <dbReference type="ARBA" id="ARBA00004514"/>
    </source>
</evidence>
<comment type="catalytic activity">
    <reaction evidence="15">
        <text>(L-glutamyl)(n+1)-gamma-L-glutamyl-L-glutamyl-[protein] + H2O = (L-glutamyl)(n)-gamma-L-glutamyl-L-glutamyl-[protein] + L-glutamate</text>
        <dbReference type="Rhea" id="RHEA:60004"/>
        <dbReference type="Rhea" id="RHEA-COMP:15519"/>
        <dbReference type="Rhea" id="RHEA-COMP:15675"/>
        <dbReference type="ChEBI" id="CHEBI:15377"/>
        <dbReference type="ChEBI" id="CHEBI:29985"/>
        <dbReference type="ChEBI" id="CHEBI:143623"/>
    </reaction>
    <physiologicalReaction direction="left-to-right" evidence="15">
        <dbReference type="Rhea" id="RHEA:60005"/>
    </physiologicalReaction>
</comment>
<dbReference type="PROSITE" id="PS52035">
    <property type="entry name" value="PEPTIDASE_M14"/>
    <property type="match status" value="1"/>
</dbReference>
<evidence type="ECO:0000256" key="16">
    <source>
        <dbReference type="ARBA" id="ARBA00041046"/>
    </source>
</evidence>
<dbReference type="EMBL" id="VWZZ01003240">
    <property type="protein sequence ID" value="NXI94423.1"/>
    <property type="molecule type" value="Genomic_DNA"/>
</dbReference>
<proteinExistence type="inferred from homology"/>
<evidence type="ECO:0000256" key="14">
    <source>
        <dbReference type="ARBA" id="ARBA00023273"/>
    </source>
</evidence>
<dbReference type="InterPro" id="IPR040626">
    <property type="entry name" value="Pepdidase_M14_N"/>
</dbReference>
<evidence type="ECO:0000256" key="10">
    <source>
        <dbReference type="ARBA" id="ARBA00022801"/>
    </source>
</evidence>
<evidence type="ECO:0000256" key="19">
    <source>
        <dbReference type="PROSITE-ProRule" id="PRU01379"/>
    </source>
</evidence>
<evidence type="ECO:0000313" key="22">
    <source>
        <dbReference type="EMBL" id="NXI94423.1"/>
    </source>
</evidence>
<dbReference type="GO" id="GO:0005814">
    <property type="term" value="C:centriole"/>
    <property type="evidence" value="ECO:0007669"/>
    <property type="project" value="UniProtKB-SubCell"/>
</dbReference>
<organism evidence="22 23">
    <name type="scientific">Psophia crepitans</name>
    <name type="common">common trumpeter</name>
    <dbReference type="NCBI Taxonomy" id="54359"/>
    <lineage>
        <taxon>Eukaryota</taxon>
        <taxon>Metazoa</taxon>
        <taxon>Chordata</taxon>
        <taxon>Craniata</taxon>
        <taxon>Vertebrata</taxon>
        <taxon>Euteleostomi</taxon>
        <taxon>Archelosauria</taxon>
        <taxon>Archosauria</taxon>
        <taxon>Dinosauria</taxon>
        <taxon>Saurischia</taxon>
        <taxon>Theropoda</taxon>
        <taxon>Coelurosauria</taxon>
        <taxon>Aves</taxon>
        <taxon>Neognathae</taxon>
        <taxon>Neoaves</taxon>
        <taxon>Gruiformes</taxon>
        <taxon>Psophiidae</taxon>
        <taxon>Psophia</taxon>
    </lineage>
</organism>
<dbReference type="GO" id="GO:0004181">
    <property type="term" value="F:metallocarboxypeptidase activity"/>
    <property type="evidence" value="ECO:0007669"/>
    <property type="project" value="InterPro"/>
</dbReference>
<comment type="subcellular location">
    <subcellularLocation>
        <location evidence="3">Cytoplasm</location>
        <location evidence="3">Cytoskeleton</location>
        <location evidence="3">Cilium basal body</location>
    </subcellularLocation>
    <subcellularLocation>
        <location evidence="2">Cytoplasm</location>
        <location evidence="2">Cytoskeleton</location>
        <location evidence="2">Microtubule organizing center</location>
        <location evidence="2">Centrosome</location>
        <location evidence="2">Centriole</location>
    </subcellularLocation>
    <subcellularLocation>
        <location evidence="4">Cytoplasm</location>
        <location evidence="4">Cytosol</location>
    </subcellularLocation>
</comment>
<dbReference type="Pfam" id="PF18027">
    <property type="entry name" value="Pepdidase_M14_N"/>
    <property type="match status" value="1"/>
</dbReference>
<evidence type="ECO:0000256" key="1">
    <source>
        <dbReference type="ARBA" id="ARBA00001947"/>
    </source>
</evidence>
<reference evidence="22 23" key="1">
    <citation type="submission" date="2019-09" db="EMBL/GenBank/DDBJ databases">
        <title>Bird 10,000 Genomes (B10K) Project - Family phase.</title>
        <authorList>
            <person name="Zhang G."/>
        </authorList>
    </citation>
    <scope>NUCLEOTIDE SEQUENCE [LARGE SCALE GENOMIC DNA]</scope>
    <source>
        <strain evidence="22">B10K-DU-001-60</strain>
        <tissue evidence="22">Muscle</tissue>
    </source>
</reference>
<protein>
    <recommendedName>
        <fullName evidence="16">Cytosolic carboxypeptidase 2</fullName>
    </recommendedName>
    <alternativeName>
        <fullName evidence="18">ATP/GTP-binding protein-like 2</fullName>
    </alternativeName>
    <alternativeName>
        <fullName evidence="17">Protein deglutamylase CCP2</fullName>
    </alternativeName>
</protein>
<feature type="region of interest" description="Disordered" evidence="20">
    <location>
        <begin position="529"/>
        <end position="558"/>
    </location>
</feature>
<evidence type="ECO:0000256" key="15">
    <source>
        <dbReference type="ARBA" id="ARBA00029302"/>
    </source>
</evidence>
<dbReference type="GO" id="GO:0008270">
    <property type="term" value="F:zinc ion binding"/>
    <property type="evidence" value="ECO:0007669"/>
    <property type="project" value="InterPro"/>
</dbReference>
<dbReference type="Pfam" id="PF00246">
    <property type="entry name" value="Peptidase_M14"/>
    <property type="match status" value="1"/>
</dbReference>
<dbReference type="FunFam" id="3.40.630.10:FF:000011">
    <property type="entry name" value="cytosolic carboxypeptidase 2 isoform X1"/>
    <property type="match status" value="1"/>
</dbReference>
<evidence type="ECO:0000259" key="21">
    <source>
        <dbReference type="PROSITE" id="PS52035"/>
    </source>
</evidence>
<dbReference type="InterPro" id="IPR050821">
    <property type="entry name" value="Cytosolic_carboxypeptidase"/>
</dbReference>
<dbReference type="GO" id="GO:0006508">
    <property type="term" value="P:proteolysis"/>
    <property type="evidence" value="ECO:0007669"/>
    <property type="project" value="UniProtKB-KW"/>
</dbReference>
<evidence type="ECO:0000256" key="7">
    <source>
        <dbReference type="ARBA" id="ARBA00022645"/>
    </source>
</evidence>
<dbReference type="Proteomes" id="UP000587472">
    <property type="component" value="Unassembled WGS sequence"/>
</dbReference>
<dbReference type="Gene3D" id="3.40.630.10">
    <property type="entry name" value="Zn peptidases"/>
    <property type="match status" value="1"/>
</dbReference>
<evidence type="ECO:0000313" key="23">
    <source>
        <dbReference type="Proteomes" id="UP000587472"/>
    </source>
</evidence>
<feature type="active site" description="Proton donor/acceptor" evidence="19">
    <location>
        <position position="469"/>
    </location>
</feature>
<comment type="caution">
    <text evidence="22">The sequence shown here is derived from an EMBL/GenBank/DDBJ whole genome shotgun (WGS) entry which is preliminary data.</text>
</comment>
<evidence type="ECO:0000256" key="12">
    <source>
        <dbReference type="ARBA" id="ARBA00023049"/>
    </source>
</evidence>
<keyword evidence="13" id="KW-0206">Cytoskeleton</keyword>
<feature type="non-terminal residue" evidence="22">
    <location>
        <position position="1"/>
    </location>
</feature>
<evidence type="ECO:0000256" key="20">
    <source>
        <dbReference type="SAM" id="MobiDB-lite"/>
    </source>
</evidence>
<dbReference type="CDD" id="cd06907">
    <property type="entry name" value="M14_AGBL2-3_like"/>
    <property type="match status" value="1"/>
</dbReference>
<evidence type="ECO:0000256" key="3">
    <source>
        <dbReference type="ARBA" id="ARBA00004120"/>
    </source>
</evidence>
<gene>
    <name evidence="22" type="primary">Agbl2</name>
    <name evidence="22" type="ORF">PSOCRE_R09655</name>
</gene>
<dbReference type="Gene3D" id="2.60.40.3120">
    <property type="match status" value="1"/>
</dbReference>
<evidence type="ECO:0000256" key="18">
    <source>
        <dbReference type="ARBA" id="ARBA00043107"/>
    </source>
</evidence>
<dbReference type="PANTHER" id="PTHR12756:SF41">
    <property type="entry name" value="CYTOSOLIC CARBOXYPEPTIDASE 2"/>
    <property type="match status" value="1"/>
</dbReference>
<evidence type="ECO:0000256" key="17">
    <source>
        <dbReference type="ARBA" id="ARBA00043071"/>
    </source>
</evidence>
<evidence type="ECO:0000256" key="2">
    <source>
        <dbReference type="ARBA" id="ARBA00004114"/>
    </source>
</evidence>
<comment type="cofactor">
    <cofactor evidence="1">
        <name>Zn(2+)</name>
        <dbReference type="ChEBI" id="CHEBI:29105"/>
    </cofactor>
</comment>
<dbReference type="InterPro" id="IPR000834">
    <property type="entry name" value="Peptidase_M14"/>
</dbReference>
<keyword evidence="8" id="KW-0645">Protease</keyword>
<dbReference type="PANTHER" id="PTHR12756">
    <property type="entry name" value="CYTOSOLIC CARBOXYPEPTIDASE"/>
    <property type="match status" value="1"/>
</dbReference>
<feature type="compositionally biased region" description="Low complexity" evidence="20">
    <location>
        <begin position="537"/>
        <end position="558"/>
    </location>
</feature>
<feature type="non-terminal residue" evidence="22">
    <location>
        <position position="558"/>
    </location>
</feature>
<evidence type="ECO:0000256" key="9">
    <source>
        <dbReference type="ARBA" id="ARBA00022723"/>
    </source>
</evidence>
<evidence type="ECO:0000256" key="13">
    <source>
        <dbReference type="ARBA" id="ARBA00023212"/>
    </source>
</evidence>
<keyword evidence="9" id="KW-0479">Metal-binding</keyword>
<keyword evidence="7 22" id="KW-0121">Carboxypeptidase</keyword>
<feature type="domain" description="Peptidase M14" evidence="21">
    <location>
        <begin position="237"/>
        <end position="504"/>
    </location>
</feature>
<evidence type="ECO:0000256" key="6">
    <source>
        <dbReference type="ARBA" id="ARBA00022490"/>
    </source>
</evidence>
<keyword evidence="6" id="KW-0963">Cytoplasm</keyword>
<evidence type="ECO:0000256" key="11">
    <source>
        <dbReference type="ARBA" id="ARBA00022833"/>
    </source>
</evidence>
<keyword evidence="23" id="KW-1185">Reference proteome</keyword>
<keyword evidence="14" id="KW-0966">Cell projection</keyword>
<dbReference type="GO" id="GO:0005829">
    <property type="term" value="C:cytosol"/>
    <property type="evidence" value="ECO:0007669"/>
    <property type="project" value="UniProtKB-SubCell"/>
</dbReference>
<sequence>GSLGEPRALFALPSARGPLPPPHWPVECEVIKERIEHIEWVPPEPEPFCQPVGHEQAPVPLSEEQGTVVYHHSPAPQGSCFTRARVGGGPGPLSSPAVPLEGPQDTTLLFESRFESGNLQKAVKVGPYEYVLTLRPDLYTAKHTQWFYFRVQNTRRDPLYRFTIANLVKPKSLYGEGMRPLLYSQRDAQSHGIGWRRVGTDVHYYRGCGGEEPITFHLSWTVRFPHDGDTCFFAHSYPYTYTDLQRYLRALAGDPVRSRYCAVRALCRSLAGNTIYLLTITSPAAATAKRAVVLSARAHPGESGGSWAMRGFLDFLLSAHADAQLLRQLFVFKVVPMLNPDGVVVGNSRCSLAGRDPNRAYGTALRGSFPGVWHLRSMVERVLAEREVVLYCDFHGHSRKNNVFMYGCDDGRAGAGLRLRQRVFPLMLSKNAPDKFSFPSCKFKVQRSKAGTGRVVMWRMGVSNSYTMEAAFGGSTLGGRSSHFTVEDLKALGYHLCDTLLDFCDPDPTKFQQCLAEVDAWLRQRLGREPGSGDGWSDVSPSELESSTSGSDSSVSDG</sequence>
<dbReference type="AlphaFoldDB" id="A0A7K9XCC4"/>
<dbReference type="SUPFAM" id="SSF53187">
    <property type="entry name" value="Zn-dependent exopeptidases"/>
    <property type="match status" value="1"/>
</dbReference>
<keyword evidence="10" id="KW-0378">Hydrolase</keyword>
<accession>A0A7K9XCC4</accession>